<comment type="caution">
    <text evidence="2">The sequence shown here is derived from an EMBL/GenBank/DDBJ whole genome shotgun (WGS) entry which is preliminary data.</text>
</comment>
<proteinExistence type="predicted"/>
<dbReference type="EMBL" id="ALBS01000023">
    <property type="protein sequence ID" value="EJT52554.1"/>
    <property type="molecule type" value="Genomic_DNA"/>
</dbReference>
<evidence type="ECO:0000256" key="1">
    <source>
        <dbReference type="SAM" id="MobiDB-lite"/>
    </source>
</evidence>
<dbReference type="VEuPathDB" id="FungiDB:A1Q1_03686"/>
<evidence type="ECO:0000313" key="3">
    <source>
        <dbReference type="Proteomes" id="UP000002748"/>
    </source>
</evidence>
<name>J6F686_TRIAS</name>
<gene>
    <name evidence="2" type="ORF">A1Q1_03686</name>
</gene>
<accession>J6F686</accession>
<dbReference type="KEGG" id="tasa:A1Q1_03686"/>
<dbReference type="RefSeq" id="XP_014183775.1">
    <property type="nucleotide sequence ID" value="XM_014328300.1"/>
</dbReference>
<dbReference type="GeneID" id="25987199"/>
<dbReference type="HOGENOM" id="CLU_897676_0_0_1"/>
<sequence length="310" mass="35704">MKLLQRSRPAKPLPPFDGSQGFPVRNLIALAELRMEAEPGYYRTSARKIAYLTSSFTGRAGLWVSNQYRESLGADPIFKAYEEFKRMLLCYFDSSDTKLGQVIHCKQEGCVDEYAERWSRAIADLEDDVRRQSEILVFFTDQQGKLRRSVVQKQSLQIDANLRYWRLWWVYGLDPEIQAAVLANFHRLRFFEDVVMRAITLEQQLTSGAPTLVEKKQRRTTARMSDLVSWVAVRLDRAPSARKKGDSFVAIEDLPDTPAERKGSRRRSKRKIDDTALTVHPTRKPSEVVPLLHTETRFAPRSNSSYTTLV</sequence>
<organism evidence="2 3">
    <name type="scientific">Trichosporon asahii var. asahii (strain ATCC 90039 / CBS 2479 / JCM 2466 / KCTC 7840 / NBRC 103889/ NCYC 2677 / UAMH 7654)</name>
    <name type="common">Yeast</name>
    <dbReference type="NCBI Taxonomy" id="1186058"/>
    <lineage>
        <taxon>Eukaryota</taxon>
        <taxon>Fungi</taxon>
        <taxon>Dikarya</taxon>
        <taxon>Basidiomycota</taxon>
        <taxon>Agaricomycotina</taxon>
        <taxon>Tremellomycetes</taxon>
        <taxon>Trichosporonales</taxon>
        <taxon>Trichosporonaceae</taxon>
        <taxon>Trichosporon</taxon>
    </lineage>
</organism>
<dbReference type="AlphaFoldDB" id="J6F686"/>
<feature type="region of interest" description="Disordered" evidence="1">
    <location>
        <begin position="253"/>
        <end position="284"/>
    </location>
</feature>
<evidence type="ECO:0000313" key="2">
    <source>
        <dbReference type="EMBL" id="EJT52554.1"/>
    </source>
</evidence>
<protein>
    <recommendedName>
        <fullName evidence="4">Retrotransposon gag domain-containing protein</fullName>
    </recommendedName>
</protein>
<evidence type="ECO:0008006" key="4">
    <source>
        <dbReference type="Google" id="ProtNLM"/>
    </source>
</evidence>
<reference evidence="2 3" key="1">
    <citation type="journal article" date="2012" name="Eukaryot. Cell">
        <title>Draft genome sequence of CBS 2479, the standard type strain of Trichosporon asahii.</title>
        <authorList>
            <person name="Yang R.Y."/>
            <person name="Li H.T."/>
            <person name="Zhu H."/>
            <person name="Zhou G.P."/>
            <person name="Wang M."/>
            <person name="Wang L."/>
        </authorList>
    </citation>
    <scope>NUCLEOTIDE SEQUENCE [LARGE SCALE GENOMIC DNA]</scope>
    <source>
        <strain evidence="3">ATCC 90039 / CBS 2479 / JCM 2466 / KCTC 7840 / NCYC 2677 / UAMH 7654</strain>
    </source>
</reference>
<dbReference type="Proteomes" id="UP000002748">
    <property type="component" value="Unassembled WGS sequence"/>
</dbReference>